<evidence type="ECO:0000259" key="9">
    <source>
        <dbReference type="Pfam" id="PF13089"/>
    </source>
</evidence>
<dbReference type="PIRSF" id="PIRSF015589">
    <property type="entry name" value="PP_kinase"/>
    <property type="match status" value="1"/>
</dbReference>
<dbReference type="AlphaFoldDB" id="S3KHQ1"/>
<keyword evidence="1 6" id="KW-0597">Phosphoprotein</keyword>
<dbReference type="Pfam" id="PF02503">
    <property type="entry name" value="PP_kinase"/>
    <property type="match status" value="1"/>
</dbReference>
<dbReference type="GO" id="GO:0046872">
    <property type="term" value="F:metal ion binding"/>
    <property type="evidence" value="ECO:0007669"/>
    <property type="project" value="UniProtKB-KW"/>
</dbReference>
<dbReference type="PATRIC" id="fig|1125699.3.peg.2147"/>
<name>S3KHQ1_TREMA</name>
<comment type="similarity">
    <text evidence="6 7">Belongs to the polyphosphate kinase 1 (PPK1) family.</text>
</comment>
<evidence type="ECO:0000256" key="3">
    <source>
        <dbReference type="ARBA" id="ARBA00022741"/>
    </source>
</evidence>
<dbReference type="Pfam" id="PF17941">
    <property type="entry name" value="PP_kinase_C_1"/>
    <property type="match status" value="1"/>
</dbReference>
<dbReference type="Gene3D" id="1.20.58.310">
    <property type="entry name" value="Polyphosphate kinase N-terminal domain"/>
    <property type="match status" value="1"/>
</dbReference>
<dbReference type="Pfam" id="PF13090">
    <property type="entry name" value="PP_kinase_C"/>
    <property type="match status" value="1"/>
</dbReference>
<keyword evidence="3 6" id="KW-0547">Nucleotide-binding</keyword>
<dbReference type="SUPFAM" id="SSF56024">
    <property type="entry name" value="Phospholipase D/nuclease"/>
    <property type="match status" value="2"/>
</dbReference>
<comment type="caution">
    <text evidence="12">The sequence shown here is derived from an EMBL/GenBank/DDBJ whole genome shotgun (WGS) entry which is preliminary data.</text>
</comment>
<evidence type="ECO:0000259" key="10">
    <source>
        <dbReference type="Pfam" id="PF13090"/>
    </source>
</evidence>
<feature type="binding site" evidence="6">
    <location>
        <position position="600"/>
    </location>
    <ligand>
        <name>ATP</name>
        <dbReference type="ChEBI" id="CHEBI:30616"/>
    </ligand>
</feature>
<feature type="active site" description="Phosphohistidine intermediate" evidence="6">
    <location>
        <position position="471"/>
    </location>
</feature>
<organism evidence="12 13">
    <name type="scientific">Treponema maltophilum ATCC 51939</name>
    <dbReference type="NCBI Taxonomy" id="1125699"/>
    <lineage>
        <taxon>Bacteria</taxon>
        <taxon>Pseudomonadati</taxon>
        <taxon>Spirochaetota</taxon>
        <taxon>Spirochaetia</taxon>
        <taxon>Spirochaetales</taxon>
        <taxon>Treponemataceae</taxon>
        <taxon>Treponema</taxon>
    </lineage>
</organism>
<dbReference type="Proteomes" id="UP000014541">
    <property type="component" value="Unassembled WGS sequence"/>
</dbReference>
<evidence type="ECO:0000259" key="8">
    <source>
        <dbReference type="Pfam" id="PF02503"/>
    </source>
</evidence>
<dbReference type="STRING" id="1125699.HMPREF9194_02125"/>
<dbReference type="InterPro" id="IPR025200">
    <property type="entry name" value="PPK_C_dom2"/>
</dbReference>
<dbReference type="GO" id="GO:0005524">
    <property type="term" value="F:ATP binding"/>
    <property type="evidence" value="ECO:0007669"/>
    <property type="project" value="UniProtKB-KW"/>
</dbReference>
<dbReference type="Gene3D" id="3.30.1840.10">
    <property type="entry name" value="Polyphosphate kinase middle domain"/>
    <property type="match status" value="1"/>
</dbReference>
<evidence type="ECO:0000313" key="12">
    <source>
        <dbReference type="EMBL" id="EPF31772.1"/>
    </source>
</evidence>
<dbReference type="InterPro" id="IPR024953">
    <property type="entry name" value="PP_kinase_middle"/>
</dbReference>
<dbReference type="EMBL" id="ATFF01000006">
    <property type="protein sequence ID" value="EPF31772.1"/>
    <property type="molecule type" value="Genomic_DNA"/>
</dbReference>
<keyword evidence="6" id="KW-0460">Magnesium</keyword>
<proteinExistence type="inferred from homology"/>
<dbReference type="Pfam" id="PF13089">
    <property type="entry name" value="PP_kinase_N"/>
    <property type="match status" value="1"/>
</dbReference>
<keyword evidence="2 6" id="KW-0808">Transferase</keyword>
<comment type="catalytic activity">
    <reaction evidence="6 7">
        <text>[phosphate](n) + ATP = [phosphate](n+1) + ADP</text>
        <dbReference type="Rhea" id="RHEA:19573"/>
        <dbReference type="Rhea" id="RHEA-COMP:9859"/>
        <dbReference type="Rhea" id="RHEA-COMP:14280"/>
        <dbReference type="ChEBI" id="CHEBI:16838"/>
        <dbReference type="ChEBI" id="CHEBI:30616"/>
        <dbReference type="ChEBI" id="CHEBI:456216"/>
        <dbReference type="EC" id="2.7.4.1"/>
    </reaction>
</comment>
<keyword evidence="5 6" id="KW-0067">ATP-binding</keyword>
<dbReference type="RefSeq" id="WP_016526381.1">
    <property type="nucleotide sequence ID" value="NZ_KE332518.1"/>
</dbReference>
<feature type="binding site" evidence="6">
    <location>
        <position position="504"/>
    </location>
    <ligand>
        <name>ATP</name>
        <dbReference type="ChEBI" id="CHEBI:30616"/>
    </ligand>
</feature>
<comment type="PTM">
    <text evidence="6 7">An intermediate of this reaction is the autophosphorylated ppk in which a phosphate is covalently linked to a histidine residue through a N-P bond.</text>
</comment>
<feature type="domain" description="Polyphosphate kinase C-terminal" evidence="10">
    <location>
        <begin position="539"/>
        <end position="711"/>
    </location>
</feature>
<comment type="cofactor">
    <cofactor evidence="6">
        <name>Mg(2+)</name>
        <dbReference type="ChEBI" id="CHEBI:18420"/>
    </cofactor>
</comment>
<evidence type="ECO:0000256" key="5">
    <source>
        <dbReference type="ARBA" id="ARBA00022840"/>
    </source>
</evidence>
<dbReference type="SUPFAM" id="SSF140356">
    <property type="entry name" value="PPK N-terminal domain-like"/>
    <property type="match status" value="1"/>
</dbReference>
<sequence>MKTKTSREKQKTVFFNRELSWIEFNARVLAEAKRAENPLLERLKFLAIVSSNFDEFFMVRVAELKRRLNANPQQRDDSLLSPGECLDAVSRRVHELFTIQHNTLHEELLPLLAQKGLVYVKSKDFTADEKRFAERFFCERVLPRLAPSECSENGKLPRVENMRLYAAFFLDRLADNGLARALSEEKRIALVPLPAKTERIVPLPAHTECAAPLATENKAESCAKNPVKICAGTSRYRFTLLDDIILAFGERLFGGRPIRQSLIFKTVGDAGPPVQEEREELFIRALKKNLAKRRFSSPVRLICTTGSPALTHILAEKMKLQERDVYVSPSIIGVASLNKLADAKGFAHLRYPAREPLYPACLDPDEPLWDVLKRQDILLHLPYESYDPVLRFINDAADDPAVSDIKMTLYRTSGDSAVIKALERASRSGKRVTVFVEVKARFDERRNIRWVRRLQRSGAHVKYKIGDLKVHAKMLLVVRREGRKVVRYVHTATGNYNEKTARQYSDLSLFTSDPATANDAETFFNMISGRSEIRALKNLYLSPVNLKSQLLYLIRRECRFSSAEKPGLIVAKMNGLGDPDIIKALYEASGAHVRIMLNVRSVCMLVPGVKNLSEHIEVVSIVDRFLEHSRIFYFQNGGAEDLYLSSADWMSRNLDRRVELMVPVTRETQFRDIKDTLELYFADNTRSHTLNADGTWTMKNPRAGEKAVRAQESLYEKYGRAAPRT</sequence>
<keyword evidence="13" id="KW-1185">Reference proteome</keyword>
<feature type="binding site" evidence="6">
    <location>
        <position position="628"/>
    </location>
    <ligand>
        <name>ATP</name>
        <dbReference type="ChEBI" id="CHEBI:30616"/>
    </ligand>
</feature>
<feature type="binding site" evidence="6">
    <location>
        <position position="441"/>
    </location>
    <ligand>
        <name>Mg(2+)</name>
        <dbReference type="ChEBI" id="CHEBI:18420"/>
    </ligand>
</feature>
<dbReference type="GO" id="GO:0009358">
    <property type="term" value="C:polyphosphate kinase complex"/>
    <property type="evidence" value="ECO:0007669"/>
    <property type="project" value="InterPro"/>
</dbReference>
<dbReference type="Gene3D" id="3.30.870.10">
    <property type="entry name" value="Endonuclease Chain A"/>
    <property type="match status" value="2"/>
</dbReference>
<dbReference type="PANTHER" id="PTHR30218">
    <property type="entry name" value="POLYPHOSPHATE KINASE"/>
    <property type="match status" value="1"/>
</dbReference>
<protein>
    <recommendedName>
        <fullName evidence="6 7">Polyphosphate kinase</fullName>
        <ecNumber evidence="6 7">2.7.4.1</ecNumber>
    </recommendedName>
    <alternativeName>
        <fullName evidence="6">ATP-polyphosphate phosphotransferase</fullName>
    </alternativeName>
    <alternativeName>
        <fullName evidence="6">Polyphosphoric acid kinase</fullName>
    </alternativeName>
</protein>
<dbReference type="InterPro" id="IPR036830">
    <property type="entry name" value="PP_kinase_middle_dom_sf"/>
</dbReference>
<feature type="domain" description="Polyphosphate kinase middle" evidence="8">
    <location>
        <begin position="129"/>
        <end position="339"/>
    </location>
</feature>
<dbReference type="GO" id="GO:0006799">
    <property type="term" value="P:polyphosphate biosynthetic process"/>
    <property type="evidence" value="ECO:0007669"/>
    <property type="project" value="UniProtKB-UniRule"/>
</dbReference>
<keyword evidence="4 6" id="KW-0418">Kinase</keyword>
<evidence type="ECO:0000256" key="2">
    <source>
        <dbReference type="ARBA" id="ARBA00022679"/>
    </source>
</evidence>
<dbReference type="PANTHER" id="PTHR30218:SF0">
    <property type="entry name" value="POLYPHOSPHATE KINASE"/>
    <property type="match status" value="1"/>
</dbReference>
<dbReference type="InterPro" id="IPR003414">
    <property type="entry name" value="PP_kinase"/>
</dbReference>
<evidence type="ECO:0000256" key="1">
    <source>
        <dbReference type="ARBA" id="ARBA00022553"/>
    </source>
</evidence>
<comment type="function">
    <text evidence="6 7">Catalyzes the reversible transfer of the terminal phosphate of ATP to form a long-chain polyphosphate (polyP).</text>
</comment>
<evidence type="ECO:0000313" key="13">
    <source>
        <dbReference type="Proteomes" id="UP000014541"/>
    </source>
</evidence>
<dbReference type="HOGENOM" id="CLU_009678_5_0_12"/>
<evidence type="ECO:0000259" key="11">
    <source>
        <dbReference type="Pfam" id="PF17941"/>
    </source>
</evidence>
<dbReference type="InterPro" id="IPR041108">
    <property type="entry name" value="PP_kinase_C_1"/>
</dbReference>
<dbReference type="HAMAP" id="MF_00347">
    <property type="entry name" value="Polyphosphate_kinase"/>
    <property type="match status" value="1"/>
</dbReference>
<evidence type="ECO:0000256" key="6">
    <source>
        <dbReference type="HAMAP-Rule" id="MF_00347"/>
    </source>
</evidence>
<reference evidence="12 13" key="1">
    <citation type="submission" date="2013-04" db="EMBL/GenBank/DDBJ databases">
        <title>The Genome Sequence of Treponema maltophilum ATCC 51939.</title>
        <authorList>
            <consortium name="The Broad Institute Genomics Platform"/>
            <person name="Earl A."/>
            <person name="Ward D."/>
            <person name="Feldgarden M."/>
            <person name="Gevers D."/>
            <person name="Leonetti C."/>
            <person name="Blanton J.M."/>
            <person name="Dewhirst F.E."/>
            <person name="Izard J."/>
            <person name="Walker B."/>
            <person name="Young S."/>
            <person name="Zeng Q."/>
            <person name="Gargeya S."/>
            <person name="Fitzgerald M."/>
            <person name="Haas B."/>
            <person name="Abouelleil A."/>
            <person name="Allen A.W."/>
            <person name="Alvarado L."/>
            <person name="Arachchi H.M."/>
            <person name="Berlin A.M."/>
            <person name="Chapman S.B."/>
            <person name="Gainer-Dewar J."/>
            <person name="Goldberg J."/>
            <person name="Griggs A."/>
            <person name="Gujja S."/>
            <person name="Hansen M."/>
            <person name="Howarth C."/>
            <person name="Imamovic A."/>
            <person name="Ireland A."/>
            <person name="Larimer J."/>
            <person name="McCowan C."/>
            <person name="Murphy C."/>
            <person name="Pearson M."/>
            <person name="Poon T.W."/>
            <person name="Priest M."/>
            <person name="Roberts A."/>
            <person name="Saif S."/>
            <person name="Shea T."/>
            <person name="Sisk P."/>
            <person name="Sykes S."/>
            <person name="Wortman J."/>
            <person name="Nusbaum C."/>
            <person name="Birren B."/>
        </authorList>
    </citation>
    <scope>NUCLEOTIDE SEQUENCE [LARGE SCALE GENOMIC DNA]</scope>
    <source>
        <strain evidence="12 13">ATCC 51939</strain>
    </source>
</reference>
<dbReference type="SUPFAM" id="SSF143724">
    <property type="entry name" value="PHP14-like"/>
    <property type="match status" value="1"/>
</dbReference>
<feature type="binding site" evidence="6">
    <location>
        <position position="411"/>
    </location>
    <ligand>
        <name>Mg(2+)</name>
        <dbReference type="ChEBI" id="CHEBI:18420"/>
    </ligand>
</feature>
<dbReference type="InterPro" id="IPR036832">
    <property type="entry name" value="PPK_N_dom_sf"/>
</dbReference>
<dbReference type="EC" id="2.7.4.1" evidence="6 7"/>
<dbReference type="GO" id="GO:0008976">
    <property type="term" value="F:polyphosphate kinase activity"/>
    <property type="evidence" value="ECO:0007669"/>
    <property type="project" value="UniProtKB-UniRule"/>
</dbReference>
<keyword evidence="6" id="KW-0479">Metal-binding</keyword>
<feature type="domain" description="Polyphosphate kinase N-terminal" evidence="9">
    <location>
        <begin position="14"/>
        <end position="118"/>
    </location>
</feature>
<dbReference type="OrthoDB" id="9761456at2"/>
<gene>
    <name evidence="6" type="primary">ppk</name>
    <name evidence="12" type="ORF">HMPREF9194_02125</name>
</gene>
<evidence type="ECO:0000256" key="7">
    <source>
        <dbReference type="RuleBase" id="RU003800"/>
    </source>
</evidence>
<dbReference type="NCBIfam" id="NF003921">
    <property type="entry name" value="PRK05443.2-2"/>
    <property type="match status" value="1"/>
</dbReference>
<feature type="binding site" evidence="6">
    <location>
        <position position="52"/>
    </location>
    <ligand>
        <name>ATP</name>
        <dbReference type="ChEBI" id="CHEBI:30616"/>
    </ligand>
</feature>
<dbReference type="NCBIfam" id="TIGR03705">
    <property type="entry name" value="poly_P_kin"/>
    <property type="match status" value="1"/>
</dbReference>
<dbReference type="InterPro" id="IPR025198">
    <property type="entry name" value="PPK_N_dom"/>
</dbReference>
<feature type="domain" description="Polyphosphate kinase C-terminal" evidence="11">
    <location>
        <begin position="369"/>
        <end position="531"/>
    </location>
</feature>
<evidence type="ECO:0000256" key="4">
    <source>
        <dbReference type="ARBA" id="ARBA00022777"/>
    </source>
</evidence>
<accession>S3KHQ1</accession>
<dbReference type="eggNOG" id="COG0855">
    <property type="taxonomic scope" value="Bacteria"/>
</dbReference>